<dbReference type="FunFam" id="1.20.120.1750:FF:000018">
    <property type="entry name" value="RBR-type E3 ubiquitin transferase"/>
    <property type="match status" value="1"/>
</dbReference>
<reference evidence="18" key="1">
    <citation type="submission" date="2023-07" db="EMBL/GenBank/DDBJ databases">
        <title>A chromosome-level genome assembly of Lolium multiflorum.</title>
        <authorList>
            <person name="Chen Y."/>
            <person name="Copetti D."/>
            <person name="Kolliker R."/>
            <person name="Studer B."/>
        </authorList>
    </citation>
    <scope>NUCLEOTIDE SEQUENCE</scope>
    <source>
        <strain evidence="18">02402/16</strain>
        <tissue evidence="18">Leaf</tissue>
    </source>
</reference>
<dbReference type="Gene3D" id="1.20.120.1750">
    <property type="match status" value="1"/>
</dbReference>
<dbReference type="InterPro" id="IPR031127">
    <property type="entry name" value="E3_UB_ligase_RBR"/>
</dbReference>
<keyword evidence="8" id="KW-0677">Repeat</keyword>
<evidence type="ECO:0000256" key="1">
    <source>
        <dbReference type="ARBA" id="ARBA00001798"/>
    </source>
</evidence>
<dbReference type="SMART" id="SM00184">
    <property type="entry name" value="RING"/>
    <property type="match status" value="2"/>
</dbReference>
<keyword evidence="14" id="KW-0812">Transmembrane</keyword>
<dbReference type="FunFam" id="3.30.40.10:FF:000230">
    <property type="entry name" value="RBR-type E3 ubiquitin transferase"/>
    <property type="match status" value="1"/>
</dbReference>
<keyword evidence="7" id="KW-0479">Metal-binding</keyword>
<sequence length="361" mass="39269">MPFAGTVTSTLLLLILLWAVGRPVKGLIVGNNVTATDAALMCYPNSVFAQEVGLVLLNGAVSAPSPPPMPPERRAPQPMPGDRFASATGSSPEDKLDLSWRAKAWCVWVLAVTLVITVFIVRPELFLVSPRIDPLFTDDDAPTEADIGEHLYCAICMETVPGTLKFTVGPCGHDFCSSCVAEYVAAKLGENLARVECPDPSCAGVGAVEPDSCRGIISSDLLDKWGLLLCESALGAKKVYCPYRECSAPLLADGDAGAAAIAEAECPHCHRLFCARCAAPWHAEIGCREFQQLGQDERGREDLLLRQLAGRKMWQRCPKCQMYVEKSEGCNYIKCRCGYSFCYRCASKVSSETHYCKKCKR</sequence>
<keyword evidence="14" id="KW-1133">Transmembrane helix</keyword>
<name>A0AAD8WS78_LOLMU</name>
<keyword evidence="14" id="KW-0472">Membrane</keyword>
<evidence type="ECO:0000256" key="8">
    <source>
        <dbReference type="ARBA" id="ARBA00022737"/>
    </source>
</evidence>
<feature type="transmembrane region" description="Helical" evidence="14">
    <location>
        <begin position="102"/>
        <end position="121"/>
    </location>
</feature>
<keyword evidence="10" id="KW-0833">Ubl conjugation pathway</keyword>
<feature type="region of interest" description="Disordered" evidence="13">
    <location>
        <begin position="63"/>
        <end position="91"/>
    </location>
</feature>
<dbReference type="PROSITE" id="PS51873">
    <property type="entry name" value="TRIAD"/>
    <property type="match status" value="1"/>
</dbReference>
<dbReference type="InterPro" id="IPR017907">
    <property type="entry name" value="Znf_RING_CS"/>
</dbReference>
<comment type="cofactor">
    <cofactor evidence="2">
        <name>Zn(2+)</name>
        <dbReference type="ChEBI" id="CHEBI:29105"/>
    </cofactor>
</comment>
<evidence type="ECO:0000256" key="15">
    <source>
        <dbReference type="SAM" id="SignalP"/>
    </source>
</evidence>
<dbReference type="Pfam" id="PF26200">
    <property type="entry name" value="Rcat_RNF216"/>
    <property type="match status" value="1"/>
</dbReference>
<dbReference type="SMART" id="SM00647">
    <property type="entry name" value="IBR"/>
    <property type="match status" value="2"/>
</dbReference>
<evidence type="ECO:0000256" key="14">
    <source>
        <dbReference type="SAM" id="Phobius"/>
    </source>
</evidence>
<evidence type="ECO:0000256" key="13">
    <source>
        <dbReference type="SAM" id="MobiDB-lite"/>
    </source>
</evidence>
<keyword evidence="19" id="KW-1185">Reference proteome</keyword>
<evidence type="ECO:0000256" key="12">
    <source>
        <dbReference type="PROSITE-ProRule" id="PRU00175"/>
    </source>
</evidence>
<proteinExistence type="inferred from homology"/>
<dbReference type="GO" id="GO:0008270">
    <property type="term" value="F:zinc ion binding"/>
    <property type="evidence" value="ECO:0007669"/>
    <property type="project" value="UniProtKB-KW"/>
</dbReference>
<evidence type="ECO:0000256" key="10">
    <source>
        <dbReference type="ARBA" id="ARBA00022786"/>
    </source>
</evidence>
<dbReference type="InterPro" id="IPR013083">
    <property type="entry name" value="Znf_RING/FYVE/PHD"/>
</dbReference>
<evidence type="ECO:0000256" key="11">
    <source>
        <dbReference type="ARBA" id="ARBA00022833"/>
    </source>
</evidence>
<comment type="catalytic activity">
    <reaction evidence="1">
        <text>[E2 ubiquitin-conjugating enzyme]-S-ubiquitinyl-L-cysteine + [acceptor protein]-L-lysine = [E2 ubiquitin-conjugating enzyme]-L-cysteine + [acceptor protein]-N(6)-ubiquitinyl-L-lysine.</text>
        <dbReference type="EC" id="2.3.2.31"/>
    </reaction>
</comment>
<dbReference type="SUPFAM" id="SSF57850">
    <property type="entry name" value="RING/U-box"/>
    <property type="match status" value="3"/>
</dbReference>
<evidence type="ECO:0000256" key="2">
    <source>
        <dbReference type="ARBA" id="ARBA00001947"/>
    </source>
</evidence>
<comment type="caution">
    <text evidence="18">The sequence shown here is derived from an EMBL/GenBank/DDBJ whole genome shotgun (WGS) entry which is preliminary data.</text>
</comment>
<keyword evidence="11" id="KW-0862">Zinc</keyword>
<evidence type="ECO:0000256" key="9">
    <source>
        <dbReference type="ARBA" id="ARBA00022771"/>
    </source>
</evidence>
<feature type="signal peptide" evidence="15">
    <location>
        <begin position="1"/>
        <end position="26"/>
    </location>
</feature>
<evidence type="ECO:0000256" key="5">
    <source>
        <dbReference type="ARBA" id="ARBA00012251"/>
    </source>
</evidence>
<feature type="domain" description="RING-type" evidence="16">
    <location>
        <begin position="153"/>
        <end position="198"/>
    </location>
</feature>
<dbReference type="Pfam" id="PF00097">
    <property type="entry name" value="zf-C3HC4"/>
    <property type="match status" value="1"/>
</dbReference>
<keyword evidence="15" id="KW-0732">Signal</keyword>
<accession>A0AAD8WS78</accession>
<dbReference type="CDD" id="cd22584">
    <property type="entry name" value="Rcat_RBR_unk"/>
    <property type="match status" value="1"/>
</dbReference>
<dbReference type="InterPro" id="IPR044066">
    <property type="entry name" value="TRIAD_supradom"/>
</dbReference>
<evidence type="ECO:0000256" key="6">
    <source>
        <dbReference type="ARBA" id="ARBA00022679"/>
    </source>
</evidence>
<evidence type="ECO:0000259" key="16">
    <source>
        <dbReference type="PROSITE" id="PS50089"/>
    </source>
</evidence>
<dbReference type="GO" id="GO:0061630">
    <property type="term" value="F:ubiquitin protein ligase activity"/>
    <property type="evidence" value="ECO:0007669"/>
    <property type="project" value="UniProtKB-EC"/>
</dbReference>
<dbReference type="InterPro" id="IPR002867">
    <property type="entry name" value="IBR_dom"/>
</dbReference>
<feature type="chain" id="PRO_5042236271" description="RBR-type E3 ubiquitin transferase" evidence="15">
    <location>
        <begin position="27"/>
        <end position="361"/>
    </location>
</feature>
<feature type="domain" description="RING-type" evidence="17">
    <location>
        <begin position="149"/>
        <end position="361"/>
    </location>
</feature>
<comment type="function">
    <text evidence="3">Might act as an E3 ubiquitin-protein ligase, or as part of E3 complex, which accepts ubiquitin from specific E2 ubiquitin-conjugating enzymes and then transfers it to substrates.</text>
</comment>
<dbReference type="Proteomes" id="UP001231189">
    <property type="component" value="Unassembled WGS sequence"/>
</dbReference>
<dbReference type="EC" id="2.3.2.31" evidence="5"/>
<dbReference type="PROSITE" id="PS00518">
    <property type="entry name" value="ZF_RING_1"/>
    <property type="match status" value="1"/>
</dbReference>
<organism evidence="18 19">
    <name type="scientific">Lolium multiflorum</name>
    <name type="common">Italian ryegrass</name>
    <name type="synonym">Lolium perenne subsp. multiflorum</name>
    <dbReference type="NCBI Taxonomy" id="4521"/>
    <lineage>
        <taxon>Eukaryota</taxon>
        <taxon>Viridiplantae</taxon>
        <taxon>Streptophyta</taxon>
        <taxon>Embryophyta</taxon>
        <taxon>Tracheophyta</taxon>
        <taxon>Spermatophyta</taxon>
        <taxon>Magnoliopsida</taxon>
        <taxon>Liliopsida</taxon>
        <taxon>Poales</taxon>
        <taxon>Poaceae</taxon>
        <taxon>BOP clade</taxon>
        <taxon>Pooideae</taxon>
        <taxon>Poodae</taxon>
        <taxon>Poeae</taxon>
        <taxon>Poeae Chloroplast Group 2 (Poeae type)</taxon>
        <taxon>Loliodinae</taxon>
        <taxon>Loliinae</taxon>
        <taxon>Lolium</taxon>
    </lineage>
</organism>
<dbReference type="AlphaFoldDB" id="A0AAD8WS78"/>
<dbReference type="Pfam" id="PF01485">
    <property type="entry name" value="IBR"/>
    <property type="match status" value="1"/>
</dbReference>
<keyword evidence="9 12" id="KW-0863">Zinc-finger</keyword>
<comment type="similarity">
    <text evidence="4">Belongs to the RBR family. Ariadne subfamily.</text>
</comment>
<evidence type="ECO:0000313" key="18">
    <source>
        <dbReference type="EMBL" id="KAK1679052.1"/>
    </source>
</evidence>
<dbReference type="PROSITE" id="PS50089">
    <property type="entry name" value="ZF_RING_2"/>
    <property type="match status" value="1"/>
</dbReference>
<keyword evidence="6" id="KW-0808">Transferase</keyword>
<dbReference type="InterPro" id="IPR001841">
    <property type="entry name" value="Znf_RING"/>
</dbReference>
<dbReference type="PANTHER" id="PTHR11685">
    <property type="entry name" value="RBR FAMILY RING FINGER AND IBR DOMAIN-CONTAINING"/>
    <property type="match status" value="1"/>
</dbReference>
<evidence type="ECO:0000256" key="7">
    <source>
        <dbReference type="ARBA" id="ARBA00022723"/>
    </source>
</evidence>
<evidence type="ECO:0000313" key="19">
    <source>
        <dbReference type="Proteomes" id="UP001231189"/>
    </source>
</evidence>
<protein>
    <recommendedName>
        <fullName evidence="5">RBR-type E3 ubiquitin transferase</fullName>
        <ecNumber evidence="5">2.3.2.31</ecNumber>
    </recommendedName>
</protein>
<evidence type="ECO:0000259" key="17">
    <source>
        <dbReference type="PROSITE" id="PS51873"/>
    </source>
</evidence>
<gene>
    <name evidence="18" type="ORF">QYE76_039900</name>
</gene>
<dbReference type="InterPro" id="IPR018957">
    <property type="entry name" value="Znf_C3HC4_RING-type"/>
</dbReference>
<dbReference type="GO" id="GO:0016567">
    <property type="term" value="P:protein ubiquitination"/>
    <property type="evidence" value="ECO:0007669"/>
    <property type="project" value="InterPro"/>
</dbReference>
<evidence type="ECO:0000256" key="4">
    <source>
        <dbReference type="ARBA" id="ARBA00005884"/>
    </source>
</evidence>
<evidence type="ECO:0000256" key="3">
    <source>
        <dbReference type="ARBA" id="ARBA00003976"/>
    </source>
</evidence>
<dbReference type="Gene3D" id="3.30.40.10">
    <property type="entry name" value="Zinc/RING finger domain, C3HC4 (zinc finger)"/>
    <property type="match status" value="1"/>
</dbReference>
<dbReference type="EMBL" id="JAUUTY010000002">
    <property type="protein sequence ID" value="KAK1679052.1"/>
    <property type="molecule type" value="Genomic_DNA"/>
</dbReference>